<accession>A0A8D9E3X5</accession>
<evidence type="ECO:0000313" key="1">
    <source>
        <dbReference type="EMBL" id="CAG6738449.1"/>
    </source>
</evidence>
<organism evidence="1">
    <name type="scientific">Cacopsylla melanoneura</name>
    <dbReference type="NCBI Taxonomy" id="428564"/>
    <lineage>
        <taxon>Eukaryota</taxon>
        <taxon>Metazoa</taxon>
        <taxon>Ecdysozoa</taxon>
        <taxon>Arthropoda</taxon>
        <taxon>Hexapoda</taxon>
        <taxon>Insecta</taxon>
        <taxon>Pterygota</taxon>
        <taxon>Neoptera</taxon>
        <taxon>Paraneoptera</taxon>
        <taxon>Hemiptera</taxon>
        <taxon>Sternorrhyncha</taxon>
        <taxon>Psylloidea</taxon>
        <taxon>Psyllidae</taxon>
        <taxon>Psyllinae</taxon>
        <taxon>Cacopsylla</taxon>
    </lineage>
</organism>
<dbReference type="EMBL" id="HBUF01407887">
    <property type="protein sequence ID" value="CAG6738449.1"/>
    <property type="molecule type" value="Transcribed_RNA"/>
</dbReference>
<name>A0A8D9E3X5_9HEMI</name>
<sequence>MKMMTSEVTFPTEPTRKMTMVQVKLRIGRIPKKQLMMKVVNIPTGLTRRKDSTRLIPETLRMTSQLSLYRISTWRMTSQQSHCLCSISHLEERTLSNLMKC</sequence>
<reference evidence="1" key="1">
    <citation type="submission" date="2021-05" db="EMBL/GenBank/DDBJ databases">
        <authorList>
            <person name="Alioto T."/>
            <person name="Alioto T."/>
            <person name="Gomez Garrido J."/>
        </authorList>
    </citation>
    <scope>NUCLEOTIDE SEQUENCE</scope>
</reference>
<protein>
    <submittedName>
        <fullName evidence="1">Uncharacterized protein</fullName>
    </submittedName>
</protein>
<dbReference type="AlphaFoldDB" id="A0A8D9E3X5"/>
<proteinExistence type="predicted"/>